<organism evidence="8 9">
    <name type="scientific">Coleophoma crateriformis</name>
    <dbReference type="NCBI Taxonomy" id="565419"/>
    <lineage>
        <taxon>Eukaryota</taxon>
        <taxon>Fungi</taxon>
        <taxon>Dikarya</taxon>
        <taxon>Ascomycota</taxon>
        <taxon>Pezizomycotina</taxon>
        <taxon>Leotiomycetes</taxon>
        <taxon>Helotiales</taxon>
        <taxon>Dermateaceae</taxon>
        <taxon>Coleophoma</taxon>
    </lineage>
</organism>
<sequence>MARLGSSKVRTGCFTCKIRKVKCDETKPNCRRCSGTGRKCDGYPPKRQGEYSWPQLLEVKPTALGLTSGTSSEEARGLDFFRGVVAPALSGHSSSYFWTQLVAQIGHQEPAVRHAVVAISSMYEQMSVTHHSSLEFPRARFAIGQYNLALKELSSHVKDESMVVLVCILFMCIETLQENKQAAIAHCRHGITILNKCNGSSAWVRAHLLPIFVRLSIFPFFFGASADNFPCLGDLASDIPTSFTTLDDSCFALDSLVSRSIRLIRSVDSYRLKVTNAAFIPASLYEEQSSVESSLDAWQERFSSFRLKTPPPNDLVGSYLILQMKYLVSKIWLNSSFECSEMVYDRHLDRFQQLVDLARQILPWETKRSKVTSKPKFVFEMGYLPLLYFAVIKCRDLGIRLIALYSMKAICVHRESLWDANLMYSIGRRVIEIEHGINLETTSFEGSPDLESPLPPDELRIRDSVVTNDIKIRHDESGQSVSLRKVCFLVWSPGDGVGLMDEWVAIDPGCPLDLISQETNSAPWAYLSRMISPLPT</sequence>
<evidence type="ECO:0000256" key="6">
    <source>
        <dbReference type="ARBA" id="ARBA00023242"/>
    </source>
</evidence>
<reference evidence="8 9" key="1">
    <citation type="journal article" date="2018" name="IMA Fungus">
        <title>IMA Genome-F 9: Draft genome sequence of Annulohypoxylon stygium, Aspergillus mulundensis, Berkeleyomyces basicola (syn. Thielaviopsis basicola), Ceratocystis smalleyi, two Cercospora beticola strains, Coleophoma cylindrospora, Fusarium fracticaudum, Phialophora cf. hyalina, and Morchella septimelata.</title>
        <authorList>
            <person name="Wingfield B.D."/>
            <person name="Bills G.F."/>
            <person name="Dong Y."/>
            <person name="Huang W."/>
            <person name="Nel W.J."/>
            <person name="Swalarsk-Parry B.S."/>
            <person name="Vaghefi N."/>
            <person name="Wilken P.M."/>
            <person name="An Z."/>
            <person name="de Beer Z.W."/>
            <person name="De Vos L."/>
            <person name="Chen L."/>
            <person name="Duong T.A."/>
            <person name="Gao Y."/>
            <person name="Hammerbacher A."/>
            <person name="Kikkert J.R."/>
            <person name="Li Y."/>
            <person name="Li H."/>
            <person name="Li K."/>
            <person name="Li Q."/>
            <person name="Liu X."/>
            <person name="Ma X."/>
            <person name="Naidoo K."/>
            <person name="Pethybridge S.J."/>
            <person name="Sun J."/>
            <person name="Steenkamp E.T."/>
            <person name="van der Nest M.A."/>
            <person name="van Wyk S."/>
            <person name="Wingfield M.J."/>
            <person name="Xiong C."/>
            <person name="Yue Q."/>
            <person name="Zhang X."/>
        </authorList>
    </citation>
    <scope>NUCLEOTIDE SEQUENCE [LARGE SCALE GENOMIC DNA]</scope>
    <source>
        <strain evidence="8 9">BP5796</strain>
    </source>
</reference>
<evidence type="ECO:0000256" key="4">
    <source>
        <dbReference type="ARBA" id="ARBA00023125"/>
    </source>
</evidence>
<evidence type="ECO:0000313" key="9">
    <source>
        <dbReference type="Proteomes" id="UP000256328"/>
    </source>
</evidence>
<dbReference type="GO" id="GO:0003677">
    <property type="term" value="F:DNA binding"/>
    <property type="evidence" value="ECO:0007669"/>
    <property type="project" value="UniProtKB-KW"/>
</dbReference>
<dbReference type="Proteomes" id="UP000256328">
    <property type="component" value="Unassembled WGS sequence"/>
</dbReference>
<gene>
    <name evidence="8" type="ORF">BP5796_03066</name>
</gene>
<dbReference type="InterPro" id="IPR052360">
    <property type="entry name" value="Transcr_Regulatory_Proteins"/>
</dbReference>
<dbReference type="GO" id="GO:0008270">
    <property type="term" value="F:zinc ion binding"/>
    <property type="evidence" value="ECO:0007669"/>
    <property type="project" value="InterPro"/>
</dbReference>
<dbReference type="SMART" id="SM00066">
    <property type="entry name" value="GAL4"/>
    <property type="match status" value="1"/>
</dbReference>
<keyword evidence="9" id="KW-1185">Reference proteome</keyword>
<dbReference type="EMBL" id="PDLN01000004">
    <property type="protein sequence ID" value="RDW87372.1"/>
    <property type="molecule type" value="Genomic_DNA"/>
</dbReference>
<dbReference type="Pfam" id="PF11951">
    <property type="entry name" value="Fungal_trans_2"/>
    <property type="match status" value="1"/>
</dbReference>
<comment type="caution">
    <text evidence="8">The sequence shown here is derived from an EMBL/GenBank/DDBJ whole genome shotgun (WGS) entry which is preliminary data.</text>
</comment>
<dbReference type="Gene3D" id="4.10.240.10">
    <property type="entry name" value="Zn(2)-C6 fungal-type DNA-binding domain"/>
    <property type="match status" value="1"/>
</dbReference>
<dbReference type="CDD" id="cd00067">
    <property type="entry name" value="GAL4"/>
    <property type="match status" value="1"/>
</dbReference>
<protein>
    <recommendedName>
        <fullName evidence="7">Zn(2)-C6 fungal-type domain-containing protein</fullName>
    </recommendedName>
</protein>
<dbReference type="Pfam" id="PF00172">
    <property type="entry name" value="Zn_clus"/>
    <property type="match status" value="1"/>
</dbReference>
<evidence type="ECO:0000256" key="2">
    <source>
        <dbReference type="ARBA" id="ARBA00022833"/>
    </source>
</evidence>
<proteinExistence type="predicted"/>
<keyword evidence="1" id="KW-0479">Metal-binding</keyword>
<accession>A0A3D8SM79</accession>
<name>A0A3D8SM79_9HELO</name>
<dbReference type="InterPro" id="IPR001138">
    <property type="entry name" value="Zn2Cys6_DnaBD"/>
</dbReference>
<evidence type="ECO:0000259" key="7">
    <source>
        <dbReference type="PROSITE" id="PS50048"/>
    </source>
</evidence>
<keyword evidence="5" id="KW-0804">Transcription</keyword>
<dbReference type="AlphaFoldDB" id="A0A3D8SM79"/>
<dbReference type="InterPro" id="IPR021858">
    <property type="entry name" value="Fun_TF"/>
</dbReference>
<keyword evidence="6" id="KW-0539">Nucleus</keyword>
<dbReference type="PANTHER" id="PTHR36206:SF16">
    <property type="entry name" value="TRANSCRIPTION FACTOR DOMAIN-CONTAINING PROTEIN-RELATED"/>
    <property type="match status" value="1"/>
</dbReference>
<dbReference type="PROSITE" id="PS50048">
    <property type="entry name" value="ZN2_CY6_FUNGAL_2"/>
    <property type="match status" value="1"/>
</dbReference>
<keyword evidence="3" id="KW-0805">Transcription regulation</keyword>
<evidence type="ECO:0000256" key="1">
    <source>
        <dbReference type="ARBA" id="ARBA00022723"/>
    </source>
</evidence>
<evidence type="ECO:0000256" key="3">
    <source>
        <dbReference type="ARBA" id="ARBA00023015"/>
    </source>
</evidence>
<keyword evidence="2" id="KW-0862">Zinc</keyword>
<dbReference type="PANTHER" id="PTHR36206">
    <property type="entry name" value="ASPERCRYPTIN BIOSYNTHESIS CLUSTER-SPECIFIC TRANSCRIPTION REGULATOR ATNN-RELATED"/>
    <property type="match status" value="1"/>
</dbReference>
<keyword evidence="4" id="KW-0238">DNA-binding</keyword>
<dbReference type="PROSITE" id="PS00463">
    <property type="entry name" value="ZN2_CY6_FUNGAL_1"/>
    <property type="match status" value="1"/>
</dbReference>
<dbReference type="GO" id="GO:0000981">
    <property type="term" value="F:DNA-binding transcription factor activity, RNA polymerase II-specific"/>
    <property type="evidence" value="ECO:0007669"/>
    <property type="project" value="InterPro"/>
</dbReference>
<evidence type="ECO:0000313" key="8">
    <source>
        <dbReference type="EMBL" id="RDW87372.1"/>
    </source>
</evidence>
<dbReference type="SUPFAM" id="SSF57701">
    <property type="entry name" value="Zn2/Cys6 DNA-binding domain"/>
    <property type="match status" value="1"/>
</dbReference>
<evidence type="ECO:0000256" key="5">
    <source>
        <dbReference type="ARBA" id="ARBA00023163"/>
    </source>
</evidence>
<dbReference type="OrthoDB" id="2593732at2759"/>
<dbReference type="InterPro" id="IPR036864">
    <property type="entry name" value="Zn2-C6_fun-type_DNA-bd_sf"/>
</dbReference>
<feature type="domain" description="Zn(2)-C6 fungal-type" evidence="7">
    <location>
        <begin position="12"/>
        <end position="40"/>
    </location>
</feature>